<evidence type="ECO:0000256" key="4">
    <source>
        <dbReference type="ARBA" id="ARBA00025742"/>
    </source>
</evidence>
<name>A0ABT2ECA9_9GAMM</name>
<keyword evidence="3" id="KW-0408">Iron</keyword>
<keyword evidence="1" id="KW-0479">Metal-binding</keyword>
<keyword evidence="2" id="KW-0378">Hydrolase</keyword>
<dbReference type="PANTHER" id="PTHR42988">
    <property type="entry name" value="PHOSPHOHYDROLASE"/>
    <property type="match status" value="1"/>
</dbReference>
<organism evidence="6 7">
    <name type="scientific">Halomonas dongshanensis</name>
    <dbReference type="NCBI Taxonomy" id="2890835"/>
    <lineage>
        <taxon>Bacteria</taxon>
        <taxon>Pseudomonadati</taxon>
        <taxon>Pseudomonadota</taxon>
        <taxon>Gammaproteobacteria</taxon>
        <taxon>Oceanospirillales</taxon>
        <taxon>Halomonadaceae</taxon>
        <taxon>Halomonas</taxon>
    </lineage>
</organism>
<evidence type="ECO:0000259" key="5">
    <source>
        <dbReference type="Pfam" id="PF00149"/>
    </source>
</evidence>
<dbReference type="EMBL" id="JAJISC010000003">
    <property type="protein sequence ID" value="MCS2609201.1"/>
    <property type="molecule type" value="Genomic_DNA"/>
</dbReference>
<dbReference type="InterPro" id="IPR026575">
    <property type="entry name" value="GpdQ/CpdA-like"/>
</dbReference>
<dbReference type="InterPro" id="IPR029052">
    <property type="entry name" value="Metallo-depent_PP-like"/>
</dbReference>
<dbReference type="Gene3D" id="3.60.21.10">
    <property type="match status" value="1"/>
</dbReference>
<proteinExistence type="inferred from homology"/>
<dbReference type="CDD" id="cd07402">
    <property type="entry name" value="MPP_GpdQ"/>
    <property type="match status" value="1"/>
</dbReference>
<reference evidence="6" key="1">
    <citation type="submission" date="2021-11" db="EMBL/GenBank/DDBJ databases">
        <title>Halomonas sp., isolated from a coastal aquaculture zone in Dongshan Bay.</title>
        <authorList>
            <person name="Lin W."/>
        </authorList>
    </citation>
    <scope>NUCLEOTIDE SEQUENCE</scope>
    <source>
        <strain evidence="6">Yzlin-01</strain>
    </source>
</reference>
<keyword evidence="7" id="KW-1185">Reference proteome</keyword>
<gene>
    <name evidence="6" type="ORF">LLY24_07715</name>
</gene>
<evidence type="ECO:0000313" key="6">
    <source>
        <dbReference type="EMBL" id="MCS2609201.1"/>
    </source>
</evidence>
<comment type="similarity">
    <text evidence="4">Belongs to the cyclic nucleotide phosphodiesterase class-III family.</text>
</comment>
<comment type="caution">
    <text evidence="6">The sequence shown here is derived from an EMBL/GenBank/DDBJ whole genome shotgun (WGS) entry which is preliminary data.</text>
</comment>
<evidence type="ECO:0000256" key="3">
    <source>
        <dbReference type="ARBA" id="ARBA00023004"/>
    </source>
</evidence>
<sequence>MRLIQLTDAHLHADIHARSRSGIPWRQFTAVIEAVAAEQPDIVVVSGDISQDESEGSYARAVEALNELRCPWFWLPGNHDDVELMADAHPLLNEVDIDIGRIVLLNTQVPGKPHGKLGSDRLEALANTLAADERPVIVVMHHPPVDVGAAWMDAIGLEDREAFWEVVGTFAHVNMVLFGHAHQAFATTYPTAAGTVEVYGCPATSDQFMPGAPTFSVDQASRPGYRVIDIQAGEWLTWIERV</sequence>
<dbReference type="InterPro" id="IPR050884">
    <property type="entry name" value="CNP_phosphodiesterase-III"/>
</dbReference>
<dbReference type="SUPFAM" id="SSF56300">
    <property type="entry name" value="Metallo-dependent phosphatases"/>
    <property type="match status" value="1"/>
</dbReference>
<dbReference type="Proteomes" id="UP001165542">
    <property type="component" value="Unassembled WGS sequence"/>
</dbReference>
<evidence type="ECO:0000256" key="1">
    <source>
        <dbReference type="ARBA" id="ARBA00022723"/>
    </source>
</evidence>
<protein>
    <submittedName>
        <fullName evidence="6">Phosphodiesterase</fullName>
    </submittedName>
</protein>
<accession>A0ABT2ECA9</accession>
<dbReference type="RefSeq" id="WP_259035707.1">
    <property type="nucleotide sequence ID" value="NZ_JAJISC010000003.1"/>
</dbReference>
<evidence type="ECO:0000256" key="2">
    <source>
        <dbReference type="ARBA" id="ARBA00022801"/>
    </source>
</evidence>
<dbReference type="Pfam" id="PF00149">
    <property type="entry name" value="Metallophos"/>
    <property type="match status" value="1"/>
</dbReference>
<feature type="domain" description="Calcineurin-like phosphoesterase" evidence="5">
    <location>
        <begin position="1"/>
        <end position="183"/>
    </location>
</feature>
<dbReference type="InterPro" id="IPR004843">
    <property type="entry name" value="Calcineurin-like_PHP"/>
</dbReference>
<dbReference type="PANTHER" id="PTHR42988:SF2">
    <property type="entry name" value="CYCLIC NUCLEOTIDE PHOSPHODIESTERASE CBUA0032-RELATED"/>
    <property type="match status" value="1"/>
</dbReference>
<evidence type="ECO:0000313" key="7">
    <source>
        <dbReference type="Proteomes" id="UP001165542"/>
    </source>
</evidence>